<feature type="binding site" evidence="20">
    <location>
        <position position="717"/>
    </location>
    <ligand>
        <name>ATP</name>
        <dbReference type="ChEBI" id="CHEBI:30616"/>
    </ligand>
</feature>
<evidence type="ECO:0000256" key="6">
    <source>
        <dbReference type="ARBA" id="ARBA00022679"/>
    </source>
</evidence>
<evidence type="ECO:0000256" key="15">
    <source>
        <dbReference type="ARBA" id="ARBA00023157"/>
    </source>
</evidence>
<keyword evidence="4" id="KW-0723">Serine/threonine-protein kinase</keyword>
<dbReference type="SUPFAM" id="SSF52058">
    <property type="entry name" value="L domain-like"/>
    <property type="match status" value="2"/>
</dbReference>
<evidence type="ECO:0000256" key="8">
    <source>
        <dbReference type="ARBA" id="ARBA00022729"/>
    </source>
</evidence>
<evidence type="ECO:0000256" key="4">
    <source>
        <dbReference type="ARBA" id="ARBA00022527"/>
    </source>
</evidence>
<dbReference type="PROSITE" id="PS00108">
    <property type="entry name" value="PROTEIN_KINASE_ST"/>
    <property type="match status" value="1"/>
</dbReference>
<evidence type="ECO:0000256" key="16">
    <source>
        <dbReference type="ARBA" id="ARBA00023170"/>
    </source>
</evidence>
<dbReference type="CDD" id="cd14066">
    <property type="entry name" value="STKc_IRAK"/>
    <property type="match status" value="1"/>
</dbReference>
<evidence type="ECO:0000256" key="12">
    <source>
        <dbReference type="ARBA" id="ARBA00022840"/>
    </source>
</evidence>
<evidence type="ECO:0000256" key="10">
    <source>
        <dbReference type="ARBA" id="ARBA00022741"/>
    </source>
</evidence>
<comment type="similarity">
    <text evidence="2">Belongs to the protein kinase superfamily. Ser/Thr protein kinase family.</text>
</comment>
<evidence type="ECO:0000256" key="9">
    <source>
        <dbReference type="ARBA" id="ARBA00022737"/>
    </source>
</evidence>
<dbReference type="InterPro" id="IPR008271">
    <property type="entry name" value="Ser/Thr_kinase_AS"/>
</dbReference>
<dbReference type="GO" id="GO:0005524">
    <property type="term" value="F:ATP binding"/>
    <property type="evidence" value="ECO:0007669"/>
    <property type="project" value="UniProtKB-UniRule"/>
</dbReference>
<keyword evidence="14 22" id="KW-0472">Membrane</keyword>
<feature type="domain" description="Protein kinase" evidence="23">
    <location>
        <begin position="689"/>
        <end position="969"/>
    </location>
</feature>
<evidence type="ECO:0000256" key="22">
    <source>
        <dbReference type="SAM" id="Phobius"/>
    </source>
</evidence>
<keyword evidence="9" id="KW-0677">Repeat</keyword>
<dbReference type="FunFam" id="3.80.10.10:FF:000190">
    <property type="entry name" value="Receptor-like kinase TMK4"/>
    <property type="match status" value="1"/>
</dbReference>
<dbReference type="InterPro" id="IPR052422">
    <property type="entry name" value="Auxin_Ser/Thr_Kinase"/>
</dbReference>
<keyword evidence="12 20" id="KW-0067">ATP-binding</keyword>
<dbReference type="InterPro" id="IPR032675">
    <property type="entry name" value="LRR_dom_sf"/>
</dbReference>
<dbReference type="SMART" id="SM00220">
    <property type="entry name" value="S_TKc"/>
    <property type="match status" value="1"/>
</dbReference>
<evidence type="ECO:0000256" key="19">
    <source>
        <dbReference type="ARBA" id="ARBA00048679"/>
    </source>
</evidence>
<keyword evidence="7 22" id="KW-0812">Transmembrane</keyword>
<keyword evidence="17" id="KW-0325">Glycoprotein</keyword>
<dbReference type="InterPro" id="IPR011009">
    <property type="entry name" value="Kinase-like_dom_sf"/>
</dbReference>
<dbReference type="Pfam" id="PF07714">
    <property type="entry name" value="PK_Tyr_Ser-Thr"/>
    <property type="match status" value="1"/>
</dbReference>
<evidence type="ECO:0000256" key="5">
    <source>
        <dbReference type="ARBA" id="ARBA00022614"/>
    </source>
</evidence>
<feature type="transmembrane region" description="Helical" evidence="22">
    <location>
        <begin position="55"/>
        <end position="82"/>
    </location>
</feature>
<dbReference type="PROSITE" id="PS50011">
    <property type="entry name" value="PROTEIN_KINASE_DOM"/>
    <property type="match status" value="1"/>
</dbReference>
<protein>
    <recommendedName>
        <fullName evidence="3">non-specific serine/threonine protein kinase</fullName>
        <ecNumber evidence="3">2.7.11.1</ecNumber>
    </recommendedName>
</protein>
<dbReference type="EC" id="2.7.11.1" evidence="3"/>
<name>A0A843XSD2_COLES</name>
<dbReference type="PROSITE" id="PS00107">
    <property type="entry name" value="PROTEIN_KINASE_ATP"/>
    <property type="match status" value="1"/>
</dbReference>
<comment type="catalytic activity">
    <reaction evidence="19">
        <text>L-seryl-[protein] + ATP = O-phospho-L-seryl-[protein] + ADP + H(+)</text>
        <dbReference type="Rhea" id="RHEA:17989"/>
        <dbReference type="Rhea" id="RHEA-COMP:9863"/>
        <dbReference type="Rhea" id="RHEA-COMP:11604"/>
        <dbReference type="ChEBI" id="CHEBI:15378"/>
        <dbReference type="ChEBI" id="CHEBI:29999"/>
        <dbReference type="ChEBI" id="CHEBI:30616"/>
        <dbReference type="ChEBI" id="CHEBI:83421"/>
        <dbReference type="ChEBI" id="CHEBI:456216"/>
        <dbReference type="EC" id="2.7.11.1"/>
    </reaction>
</comment>
<evidence type="ECO:0000256" key="17">
    <source>
        <dbReference type="ARBA" id="ARBA00023180"/>
    </source>
</evidence>
<dbReference type="Pfam" id="PF08263">
    <property type="entry name" value="LRRNT_2"/>
    <property type="match status" value="2"/>
</dbReference>
<dbReference type="OrthoDB" id="2018786at2759"/>
<dbReference type="Gene3D" id="1.10.510.10">
    <property type="entry name" value="Transferase(Phosphotransferase) domain 1"/>
    <property type="match status" value="1"/>
</dbReference>
<dbReference type="InterPro" id="IPR000719">
    <property type="entry name" value="Prot_kinase_dom"/>
</dbReference>
<dbReference type="PANTHER" id="PTHR47986">
    <property type="entry name" value="OSJNBA0070M12.3 PROTEIN"/>
    <property type="match status" value="1"/>
</dbReference>
<evidence type="ECO:0000256" key="2">
    <source>
        <dbReference type="ARBA" id="ARBA00008684"/>
    </source>
</evidence>
<evidence type="ECO:0000256" key="18">
    <source>
        <dbReference type="ARBA" id="ARBA00047899"/>
    </source>
</evidence>
<evidence type="ECO:0000256" key="1">
    <source>
        <dbReference type="ARBA" id="ARBA00004162"/>
    </source>
</evidence>
<keyword evidence="8" id="KW-0732">Signal</keyword>
<evidence type="ECO:0000259" key="23">
    <source>
        <dbReference type="PROSITE" id="PS50011"/>
    </source>
</evidence>
<sequence length="1035" mass="112550">MSPDNWEYLHRNRTFSPTRPEVAATGKRRLEIEKKVARGQRGKTELELGADSTKAAILSVITAFASAIVAACVGTLILFALFHLQMLRPAMNGHLHLLVVVLLCLATLVLSETNPNDYVVLDAFRRGLDNPRLLNWPGDEEDPCGARWPHVFCDGNRVTQIQVANLGLKGPLPENLNQLSMLSNIGLQRNNFSGKLPSFRGLKKLQFAFLGFNLFDTIPSDFFVGLDNLQVLSLDENPLNQSSGWKLPNDLVGSAQLTNLSLIRCNLVGPLPDFLGQMPSLTNLRLSYNNFTGGIPASFSSLSLHSLWLNNQGGPGLTGSIDLVASIPSLTDVWLQGNAFIGTIPVAITSSTSLTRVWLNNNQLVGPVPANITAMQQLQSLRLDNNKLTGPIPRLQIPNFTYFGNSFCQPIPGVLCSPTVTSLLDFLGGLDYPLDLAASWSGNDPCSSSWIGVSCHDGQVTLISLQDRKLNGSISPSIGKLDSLLSILLGGNNLSGTIPSNLTSIRSLRLLNLTANNLRPPVPKFRSSVRLIIDDNPLLNGPPSSPGDNPSSDTPSSGSSDSSSGVPNSPSNDLVTGNTSKSSNLLKVLVIVASVLGFLLISIVVVFVLWRQKQKEGEHVAPSSIVIHPRDPSDPDNKVKIVVAENANRRTPISDMHSVNTNSGSETHVIETGNLVISVQTLHSVTRGFASENELGRGGFGVVYKGVFDDGSMIAVKRMEAAVVSNKALDEFQSEIAVLSKVRHRNLVSLLGYSVEGSERLLVYEYMSQGALSKHLFQWEKLKLEPLSWKRRLNIALDVARGMEYLHKLAHETFIHRDLKSSNILLDDDYHAKVSDFGLVKLAPDGKNSVETKLAGTFGYLAPEYAVTGKITTKADVFSFGVVLMEMVTGLTAIDENRPEESQYLASWFFRIKSSKEKLRGAVDPSINITEETFNSIFIIAELAGHCSAREPQQRPDMGHAVNVLSSLVGKWEPMKDDQKENMEIDLDQPLLQMVKGWQAADGSSISSLSLDDSKGSIPARPAGFAESFTSVDGR</sequence>
<dbReference type="InterPro" id="IPR001611">
    <property type="entry name" value="Leu-rich_rpt"/>
</dbReference>
<feature type="region of interest" description="Disordered" evidence="21">
    <location>
        <begin position="537"/>
        <end position="578"/>
    </location>
</feature>
<comment type="caution">
    <text evidence="24">The sequence shown here is derived from an EMBL/GenBank/DDBJ whole genome shotgun (WGS) entry which is preliminary data.</text>
</comment>
<feature type="compositionally biased region" description="Low complexity" evidence="21">
    <location>
        <begin position="546"/>
        <end position="573"/>
    </location>
</feature>
<evidence type="ECO:0000256" key="13">
    <source>
        <dbReference type="ARBA" id="ARBA00022989"/>
    </source>
</evidence>
<evidence type="ECO:0000256" key="21">
    <source>
        <dbReference type="SAM" id="MobiDB-lite"/>
    </source>
</evidence>
<evidence type="ECO:0000313" key="24">
    <source>
        <dbReference type="EMBL" id="MQM22938.1"/>
    </source>
</evidence>
<evidence type="ECO:0000256" key="11">
    <source>
        <dbReference type="ARBA" id="ARBA00022777"/>
    </source>
</evidence>
<feature type="transmembrane region" description="Helical" evidence="22">
    <location>
        <begin position="588"/>
        <end position="610"/>
    </location>
</feature>
<dbReference type="InterPro" id="IPR001245">
    <property type="entry name" value="Ser-Thr/Tyr_kinase_cat_dom"/>
</dbReference>
<keyword evidence="5" id="KW-0433">Leucine-rich repeat</keyword>
<evidence type="ECO:0000256" key="3">
    <source>
        <dbReference type="ARBA" id="ARBA00012513"/>
    </source>
</evidence>
<dbReference type="EMBL" id="NMUH01014497">
    <property type="protein sequence ID" value="MQM22938.1"/>
    <property type="molecule type" value="Genomic_DNA"/>
</dbReference>
<keyword evidence="6" id="KW-0808">Transferase</keyword>
<dbReference type="InterPro" id="IPR013210">
    <property type="entry name" value="LRR_N_plant-typ"/>
</dbReference>
<proteinExistence type="inferred from homology"/>
<dbReference type="Gene3D" id="3.80.10.10">
    <property type="entry name" value="Ribonuclease Inhibitor"/>
    <property type="match status" value="2"/>
</dbReference>
<dbReference type="SUPFAM" id="SSF56112">
    <property type="entry name" value="Protein kinase-like (PK-like)"/>
    <property type="match status" value="1"/>
</dbReference>
<comment type="subcellular location">
    <subcellularLocation>
        <location evidence="1">Cell membrane</location>
        <topology evidence="1">Single-pass membrane protein</topology>
    </subcellularLocation>
</comment>
<dbReference type="AlphaFoldDB" id="A0A843XSD2"/>
<dbReference type="GO" id="GO:0004674">
    <property type="term" value="F:protein serine/threonine kinase activity"/>
    <property type="evidence" value="ECO:0007669"/>
    <property type="project" value="UniProtKB-KW"/>
</dbReference>
<dbReference type="FunFam" id="1.10.510.10:FF:000198">
    <property type="entry name" value="receptor protein kinase TMK1"/>
    <property type="match status" value="1"/>
</dbReference>
<comment type="catalytic activity">
    <reaction evidence="18">
        <text>L-threonyl-[protein] + ATP = O-phospho-L-threonyl-[protein] + ADP + H(+)</text>
        <dbReference type="Rhea" id="RHEA:46608"/>
        <dbReference type="Rhea" id="RHEA-COMP:11060"/>
        <dbReference type="Rhea" id="RHEA-COMP:11605"/>
        <dbReference type="ChEBI" id="CHEBI:15378"/>
        <dbReference type="ChEBI" id="CHEBI:30013"/>
        <dbReference type="ChEBI" id="CHEBI:30616"/>
        <dbReference type="ChEBI" id="CHEBI:61977"/>
        <dbReference type="ChEBI" id="CHEBI:456216"/>
        <dbReference type="EC" id="2.7.11.1"/>
    </reaction>
</comment>
<evidence type="ECO:0000256" key="7">
    <source>
        <dbReference type="ARBA" id="ARBA00022692"/>
    </source>
</evidence>
<dbReference type="Proteomes" id="UP000652761">
    <property type="component" value="Unassembled WGS sequence"/>
</dbReference>
<keyword evidence="25" id="KW-1185">Reference proteome</keyword>
<dbReference type="GO" id="GO:0005886">
    <property type="term" value="C:plasma membrane"/>
    <property type="evidence" value="ECO:0007669"/>
    <property type="project" value="UniProtKB-SubCell"/>
</dbReference>
<reference evidence="24" key="1">
    <citation type="submission" date="2017-07" db="EMBL/GenBank/DDBJ databases">
        <title>Taro Niue Genome Assembly and Annotation.</title>
        <authorList>
            <person name="Atibalentja N."/>
            <person name="Keating K."/>
            <person name="Fields C.J."/>
        </authorList>
    </citation>
    <scope>NUCLEOTIDE SEQUENCE</scope>
    <source>
        <strain evidence="24">Niue_2</strain>
        <tissue evidence="24">Leaf</tissue>
    </source>
</reference>
<keyword evidence="11" id="KW-0418">Kinase</keyword>
<dbReference type="FunFam" id="3.30.200.20:FF:000226">
    <property type="entry name" value="receptor protein kinase TMK1"/>
    <property type="match status" value="1"/>
</dbReference>
<evidence type="ECO:0000256" key="14">
    <source>
        <dbReference type="ARBA" id="ARBA00023136"/>
    </source>
</evidence>
<accession>A0A843XSD2</accession>
<gene>
    <name evidence="24" type="ORF">Taro_055999</name>
</gene>
<dbReference type="FunFam" id="3.80.10.10:FF:000129">
    <property type="entry name" value="Leucine-rich repeat receptor-like kinase"/>
    <property type="match status" value="1"/>
</dbReference>
<dbReference type="InterPro" id="IPR017441">
    <property type="entry name" value="Protein_kinase_ATP_BS"/>
</dbReference>
<dbReference type="Gene3D" id="3.30.200.20">
    <property type="entry name" value="Phosphorylase Kinase, domain 1"/>
    <property type="match status" value="1"/>
</dbReference>
<feature type="transmembrane region" description="Helical" evidence="22">
    <location>
        <begin position="94"/>
        <end position="111"/>
    </location>
</feature>
<keyword evidence="16" id="KW-0675">Receptor</keyword>
<keyword evidence="13 22" id="KW-1133">Transmembrane helix</keyword>
<feature type="region of interest" description="Disordered" evidence="21">
    <location>
        <begin position="1005"/>
        <end position="1035"/>
    </location>
</feature>
<dbReference type="PANTHER" id="PTHR47986:SF1">
    <property type="entry name" value="OS04G0685900 PROTEIN"/>
    <property type="match status" value="1"/>
</dbReference>
<organism evidence="24 25">
    <name type="scientific">Colocasia esculenta</name>
    <name type="common">Wild taro</name>
    <name type="synonym">Arum esculentum</name>
    <dbReference type="NCBI Taxonomy" id="4460"/>
    <lineage>
        <taxon>Eukaryota</taxon>
        <taxon>Viridiplantae</taxon>
        <taxon>Streptophyta</taxon>
        <taxon>Embryophyta</taxon>
        <taxon>Tracheophyta</taxon>
        <taxon>Spermatophyta</taxon>
        <taxon>Magnoliopsida</taxon>
        <taxon>Liliopsida</taxon>
        <taxon>Araceae</taxon>
        <taxon>Aroideae</taxon>
        <taxon>Colocasieae</taxon>
        <taxon>Colocasia</taxon>
    </lineage>
</organism>
<evidence type="ECO:0000256" key="20">
    <source>
        <dbReference type="PROSITE-ProRule" id="PRU10141"/>
    </source>
</evidence>
<keyword evidence="10 20" id="KW-0547">Nucleotide-binding</keyword>
<keyword evidence="15" id="KW-1015">Disulfide bond</keyword>
<dbReference type="Pfam" id="PF00560">
    <property type="entry name" value="LRR_1"/>
    <property type="match status" value="1"/>
</dbReference>
<evidence type="ECO:0000313" key="25">
    <source>
        <dbReference type="Proteomes" id="UP000652761"/>
    </source>
</evidence>